<dbReference type="VEuPathDB" id="FungiDB:RhiirA1_446834"/>
<dbReference type="AlphaFoldDB" id="A0A2N1MIL1"/>
<reference evidence="1 2" key="2">
    <citation type="submission" date="2017-10" db="EMBL/GenBank/DDBJ databases">
        <title>Extensive intraspecific genome diversity in a model arbuscular mycorrhizal fungus.</title>
        <authorList>
            <person name="Chen E.C.H."/>
            <person name="Morin E."/>
            <person name="Baudet D."/>
            <person name="Noel J."/>
            <person name="Ndikumana S."/>
            <person name="Charron P."/>
            <person name="St-Onge C."/>
            <person name="Giorgi J."/>
            <person name="Grigoriev I.V."/>
            <person name="Roux C."/>
            <person name="Martin F.M."/>
            <person name="Corradi N."/>
        </authorList>
    </citation>
    <scope>NUCLEOTIDE SEQUENCE [LARGE SCALE GENOMIC DNA]</scope>
    <source>
        <strain evidence="1 2">C2</strain>
    </source>
</reference>
<comment type="caution">
    <text evidence="1">The sequence shown here is derived from an EMBL/GenBank/DDBJ whole genome shotgun (WGS) entry which is preliminary data.</text>
</comment>
<name>A0A2N1MIL1_9GLOM</name>
<dbReference type="VEuPathDB" id="FungiDB:RhiirFUN_017228"/>
<dbReference type="EMBL" id="LLXL01002210">
    <property type="protein sequence ID" value="PKK61470.1"/>
    <property type="molecule type" value="Genomic_DNA"/>
</dbReference>
<gene>
    <name evidence="1" type="ORF">RhiirC2_791757</name>
</gene>
<protein>
    <recommendedName>
        <fullName evidence="3">DUF659 domain-containing protein</fullName>
    </recommendedName>
</protein>
<evidence type="ECO:0000313" key="1">
    <source>
        <dbReference type="EMBL" id="PKK61470.1"/>
    </source>
</evidence>
<evidence type="ECO:0000313" key="2">
    <source>
        <dbReference type="Proteomes" id="UP000233469"/>
    </source>
</evidence>
<proteinExistence type="predicted"/>
<dbReference type="Proteomes" id="UP000233469">
    <property type="component" value="Unassembled WGS sequence"/>
</dbReference>
<reference evidence="1 2" key="1">
    <citation type="submission" date="2016-04" db="EMBL/GenBank/DDBJ databases">
        <title>Genome analyses suggest a sexual origin of heterokaryosis in a supposedly ancient asexual fungus.</title>
        <authorList>
            <person name="Ropars J."/>
            <person name="Sedzielewska K."/>
            <person name="Noel J."/>
            <person name="Charron P."/>
            <person name="Farinelli L."/>
            <person name="Marton T."/>
            <person name="Kruger M."/>
            <person name="Pelin A."/>
            <person name="Brachmann A."/>
            <person name="Corradi N."/>
        </authorList>
    </citation>
    <scope>NUCLEOTIDE SEQUENCE [LARGE SCALE GENOMIC DNA]</scope>
    <source>
        <strain evidence="1 2">C2</strain>
    </source>
</reference>
<accession>A0A2N1MIL1</accession>
<evidence type="ECO:0008006" key="3">
    <source>
        <dbReference type="Google" id="ProtNLM"/>
    </source>
</evidence>
<sequence length="187" mass="20867">MGNILVQMPIKKEQPIFESLLLRIENQATLDLFEFLNPHLILPGQKVLSNRILNNETESINKLRNEKLSNDQIGVILAFDGWKNASDISSERECMIEIIPKIEDLIKDAGVDLGAKVIAIISDSAAAYAGTTTSVRISSYYFLTTSASFKQAYKVLKNAMYCSTPKSVEIRTLCQSTPLKNVEKRVV</sequence>
<dbReference type="VEuPathDB" id="FungiDB:FUN_014763"/>
<organism evidence="1 2">
    <name type="scientific">Rhizophagus irregularis</name>
    <dbReference type="NCBI Taxonomy" id="588596"/>
    <lineage>
        <taxon>Eukaryota</taxon>
        <taxon>Fungi</taxon>
        <taxon>Fungi incertae sedis</taxon>
        <taxon>Mucoromycota</taxon>
        <taxon>Glomeromycotina</taxon>
        <taxon>Glomeromycetes</taxon>
        <taxon>Glomerales</taxon>
        <taxon>Glomeraceae</taxon>
        <taxon>Rhizophagus</taxon>
    </lineage>
</organism>